<gene>
    <name evidence="2" type="ORF">IAB28_01200</name>
</gene>
<evidence type="ECO:0000313" key="2">
    <source>
        <dbReference type="EMBL" id="HIR04577.1"/>
    </source>
</evidence>
<accession>A0A9D1D4C1</accession>
<organism evidence="2 3">
    <name type="scientific">Candidatus Copromonas faecavium</name>
    <name type="common">nom. illeg.</name>
    <dbReference type="NCBI Taxonomy" id="2840740"/>
    <lineage>
        <taxon>Bacteria</taxon>
        <taxon>Bacillati</taxon>
        <taxon>Bacillota</taxon>
        <taxon>Clostridia</taxon>
        <taxon>Lachnospirales</taxon>
        <taxon>Lachnospiraceae</taxon>
        <taxon>Candidatus Copromonas (nom. illeg.)</taxon>
    </lineage>
</organism>
<feature type="domain" description="Rhodanese" evidence="1">
    <location>
        <begin position="16"/>
        <end position="99"/>
    </location>
</feature>
<reference evidence="2" key="1">
    <citation type="submission" date="2020-10" db="EMBL/GenBank/DDBJ databases">
        <authorList>
            <person name="Gilroy R."/>
        </authorList>
    </citation>
    <scope>NUCLEOTIDE SEQUENCE</scope>
    <source>
        <strain evidence="2">CHK180-2868</strain>
    </source>
</reference>
<name>A0A9D1D4C1_9FIRM</name>
<evidence type="ECO:0000259" key="1">
    <source>
        <dbReference type="PROSITE" id="PS50206"/>
    </source>
</evidence>
<dbReference type="EMBL" id="DVGC01000006">
    <property type="protein sequence ID" value="HIR04577.1"/>
    <property type="molecule type" value="Genomic_DNA"/>
</dbReference>
<dbReference type="Gene3D" id="3.40.250.10">
    <property type="entry name" value="Rhodanese-like domain"/>
    <property type="match status" value="1"/>
</dbReference>
<dbReference type="PANTHER" id="PTHR43031">
    <property type="entry name" value="FAD-DEPENDENT OXIDOREDUCTASE"/>
    <property type="match status" value="1"/>
</dbReference>
<protein>
    <submittedName>
        <fullName evidence="2">Rhodanese-like domain-containing protein</fullName>
    </submittedName>
</protein>
<dbReference type="InterPro" id="IPR036873">
    <property type="entry name" value="Rhodanese-like_dom_sf"/>
</dbReference>
<dbReference type="PANTHER" id="PTHR43031:SF1">
    <property type="entry name" value="PYRIDINE NUCLEOTIDE-DISULPHIDE OXIDOREDUCTASE"/>
    <property type="match status" value="1"/>
</dbReference>
<dbReference type="CDD" id="cd00158">
    <property type="entry name" value="RHOD"/>
    <property type="match status" value="1"/>
</dbReference>
<dbReference type="AlphaFoldDB" id="A0A9D1D4C1"/>
<reference evidence="2" key="2">
    <citation type="journal article" date="2021" name="PeerJ">
        <title>Extensive microbial diversity within the chicken gut microbiome revealed by metagenomics and culture.</title>
        <authorList>
            <person name="Gilroy R."/>
            <person name="Ravi A."/>
            <person name="Getino M."/>
            <person name="Pursley I."/>
            <person name="Horton D.L."/>
            <person name="Alikhan N.F."/>
            <person name="Baker D."/>
            <person name="Gharbi K."/>
            <person name="Hall N."/>
            <person name="Watson M."/>
            <person name="Adriaenssens E.M."/>
            <person name="Foster-Nyarko E."/>
            <person name="Jarju S."/>
            <person name="Secka A."/>
            <person name="Antonio M."/>
            <person name="Oren A."/>
            <person name="Chaudhuri R.R."/>
            <person name="La Ragione R."/>
            <person name="Hildebrand F."/>
            <person name="Pallen M.J."/>
        </authorList>
    </citation>
    <scope>NUCLEOTIDE SEQUENCE</scope>
    <source>
        <strain evidence="2">CHK180-2868</strain>
    </source>
</reference>
<evidence type="ECO:0000313" key="3">
    <source>
        <dbReference type="Proteomes" id="UP000824250"/>
    </source>
</evidence>
<sequence length="100" mass="11357">MFQMISVRQLEGLLNGERRFTLLDVREPEEYAVSHLDGAVNLPLSRLSQAPSILSRDRPVIIYCSHGSHSLLAARELSRQGYRAYNVSGGLQYYRGRHLV</sequence>
<dbReference type="PROSITE" id="PS50206">
    <property type="entry name" value="RHODANESE_3"/>
    <property type="match status" value="1"/>
</dbReference>
<comment type="caution">
    <text evidence="2">The sequence shown here is derived from an EMBL/GenBank/DDBJ whole genome shotgun (WGS) entry which is preliminary data.</text>
</comment>
<dbReference type="Pfam" id="PF00581">
    <property type="entry name" value="Rhodanese"/>
    <property type="match status" value="1"/>
</dbReference>
<dbReference type="SUPFAM" id="SSF52821">
    <property type="entry name" value="Rhodanese/Cell cycle control phosphatase"/>
    <property type="match status" value="1"/>
</dbReference>
<dbReference type="InterPro" id="IPR050229">
    <property type="entry name" value="GlpE_sulfurtransferase"/>
</dbReference>
<proteinExistence type="predicted"/>
<dbReference type="InterPro" id="IPR001763">
    <property type="entry name" value="Rhodanese-like_dom"/>
</dbReference>
<dbReference type="SMART" id="SM00450">
    <property type="entry name" value="RHOD"/>
    <property type="match status" value="1"/>
</dbReference>
<dbReference type="Proteomes" id="UP000824250">
    <property type="component" value="Unassembled WGS sequence"/>
</dbReference>